<sequence length="103" mass="11371">MLTTSFAASGSPLNQGNNVLPDNEKICLESVEALLGQQQILFSDRHADPEVRRHAERTIDASRDAYARHGSYCDAQKALQAHSQESDTRSKPGEISVFRSQQS</sequence>
<evidence type="ECO:0000313" key="2">
    <source>
        <dbReference type="EMBL" id="KLV04599.1"/>
    </source>
</evidence>
<feature type="region of interest" description="Disordered" evidence="1">
    <location>
        <begin position="77"/>
        <end position="103"/>
    </location>
</feature>
<name>A0A0J1GYN4_9GAMM</name>
<reference evidence="2 3" key="1">
    <citation type="submission" date="2015-05" db="EMBL/GenBank/DDBJ databases">
        <title>Photobacterium galathea sp. nov.</title>
        <authorList>
            <person name="Machado H."/>
            <person name="Gram L."/>
        </authorList>
    </citation>
    <scope>NUCLEOTIDE SEQUENCE [LARGE SCALE GENOMIC DNA]</scope>
    <source>
        <strain evidence="2 3">DSM 22954</strain>
    </source>
</reference>
<dbReference type="STRING" id="320778.ABT57_23740"/>
<evidence type="ECO:0000313" key="3">
    <source>
        <dbReference type="Proteomes" id="UP000035909"/>
    </source>
</evidence>
<comment type="caution">
    <text evidence="2">The sequence shown here is derived from an EMBL/GenBank/DDBJ whole genome shotgun (WGS) entry which is preliminary data.</text>
</comment>
<organism evidence="2 3">
    <name type="scientific">Photobacterium ganghwense</name>
    <dbReference type="NCBI Taxonomy" id="320778"/>
    <lineage>
        <taxon>Bacteria</taxon>
        <taxon>Pseudomonadati</taxon>
        <taxon>Pseudomonadota</taxon>
        <taxon>Gammaproteobacteria</taxon>
        <taxon>Vibrionales</taxon>
        <taxon>Vibrionaceae</taxon>
        <taxon>Photobacterium</taxon>
    </lineage>
</organism>
<evidence type="ECO:0000256" key="1">
    <source>
        <dbReference type="SAM" id="MobiDB-lite"/>
    </source>
</evidence>
<dbReference type="EMBL" id="LDOU01000034">
    <property type="protein sequence ID" value="KLV04599.1"/>
    <property type="molecule type" value="Genomic_DNA"/>
</dbReference>
<keyword evidence="3" id="KW-1185">Reference proteome</keyword>
<dbReference type="PATRIC" id="fig|320778.3.peg.5077"/>
<gene>
    <name evidence="2" type="ORF">ABT57_23740</name>
</gene>
<protein>
    <submittedName>
        <fullName evidence="2">Uncharacterized protein</fullName>
    </submittedName>
</protein>
<accession>A0A0J1GYN4</accession>
<dbReference type="AlphaFoldDB" id="A0A0J1GYN4"/>
<dbReference type="Proteomes" id="UP000035909">
    <property type="component" value="Unassembled WGS sequence"/>
</dbReference>
<proteinExistence type="predicted"/>